<protein>
    <submittedName>
        <fullName evidence="4">Uncharacterized protein</fullName>
    </submittedName>
</protein>
<dbReference type="PANTHER" id="PTHR21043">
    <property type="entry name" value="IOJAP SUPERFAMILY ORTHOLOG"/>
    <property type="match status" value="1"/>
</dbReference>
<dbReference type="InterPro" id="IPR004394">
    <property type="entry name" value="Iojap/RsfS/C7orf30"/>
</dbReference>
<organism evidence="4 5">
    <name type="scientific">Macrostomum lignano</name>
    <dbReference type="NCBI Taxonomy" id="282301"/>
    <lineage>
        <taxon>Eukaryota</taxon>
        <taxon>Metazoa</taxon>
        <taxon>Spiralia</taxon>
        <taxon>Lophotrochozoa</taxon>
        <taxon>Platyhelminthes</taxon>
        <taxon>Rhabditophora</taxon>
        <taxon>Macrostomorpha</taxon>
        <taxon>Macrostomida</taxon>
        <taxon>Macrostomidae</taxon>
        <taxon>Macrostomum</taxon>
    </lineage>
</organism>
<evidence type="ECO:0000313" key="5">
    <source>
        <dbReference type="Proteomes" id="UP000215902"/>
    </source>
</evidence>
<keyword evidence="5" id="KW-1185">Reference proteome</keyword>
<dbReference type="Proteomes" id="UP000215902">
    <property type="component" value="Unassembled WGS sequence"/>
</dbReference>
<sequence length="298" mass="33137">PLPTVSLVLLRAAFRGIRCHKLLLVAQRANSFTTKPCIWTAQPGQRALCTSKSSSSNVDEEDDSQLDYDEYVEYLGDDRDDRRVDEAAIKADLAAAAAERRRRFVAECPVDAVQRGRTGVIDLGDLVRLLRHRNARDIVVMATSPVNKFRPSIRPPYLAVCSGRSSRHLVSIAEYVLQVYKSRVLSEGQCQDQAADQLPRIEVGSSPSQCNWAAMDLGNCELHCFLPAVRTRYDLESLWCLGPELDSSCQSNASEDSNLSTSNGIDWDKVAREALEEKQQRRMKAAQGDSDNNAAQNH</sequence>
<dbReference type="SUPFAM" id="SSF81301">
    <property type="entry name" value="Nucleotidyltransferase"/>
    <property type="match status" value="1"/>
</dbReference>
<feature type="region of interest" description="Disordered" evidence="2">
    <location>
        <begin position="270"/>
        <end position="298"/>
    </location>
</feature>
<reference evidence="4 5" key="1">
    <citation type="submission" date="2017-06" db="EMBL/GenBank/DDBJ databases">
        <title>A platform for efficient transgenesis in Macrostomum lignano, a flatworm model organism for stem cell research.</title>
        <authorList>
            <person name="Berezikov E."/>
        </authorList>
    </citation>
    <scope>NUCLEOTIDE SEQUENCE [LARGE SCALE GENOMIC DNA]</scope>
    <source>
        <strain evidence="4">DV1</strain>
        <tissue evidence="4">Whole organism</tissue>
    </source>
</reference>
<feature type="compositionally biased region" description="Basic and acidic residues" evidence="2">
    <location>
        <begin position="270"/>
        <end position="280"/>
    </location>
</feature>
<evidence type="ECO:0000313" key="3">
    <source>
        <dbReference type="EMBL" id="PAA49429.1"/>
    </source>
</evidence>
<comment type="caution">
    <text evidence="4">The sequence shown here is derived from an EMBL/GenBank/DDBJ whole genome shotgun (WGS) entry which is preliminary data.</text>
</comment>
<dbReference type="OrthoDB" id="21330at2759"/>
<dbReference type="Gene3D" id="3.30.460.10">
    <property type="entry name" value="Beta Polymerase, domain 2"/>
    <property type="match status" value="1"/>
</dbReference>
<dbReference type="InterPro" id="IPR043519">
    <property type="entry name" value="NT_sf"/>
</dbReference>
<feature type="compositionally biased region" description="Polar residues" evidence="2">
    <location>
        <begin position="289"/>
        <end position="298"/>
    </location>
</feature>
<feature type="non-terminal residue" evidence="4">
    <location>
        <position position="1"/>
    </location>
</feature>
<evidence type="ECO:0000313" key="4">
    <source>
        <dbReference type="EMBL" id="PAA65917.1"/>
    </source>
</evidence>
<dbReference type="GO" id="GO:0043023">
    <property type="term" value="F:ribosomal large subunit binding"/>
    <property type="evidence" value="ECO:0007669"/>
    <property type="project" value="TreeGrafter"/>
</dbReference>
<dbReference type="GO" id="GO:0017148">
    <property type="term" value="P:negative regulation of translation"/>
    <property type="evidence" value="ECO:0007669"/>
    <property type="project" value="TreeGrafter"/>
</dbReference>
<dbReference type="Pfam" id="PF02410">
    <property type="entry name" value="RsfS"/>
    <property type="match status" value="1"/>
</dbReference>
<dbReference type="GO" id="GO:0005739">
    <property type="term" value="C:mitochondrion"/>
    <property type="evidence" value="ECO:0007669"/>
    <property type="project" value="TreeGrafter"/>
</dbReference>
<proteinExistence type="inferred from homology"/>
<dbReference type="EMBL" id="NIVC01003880">
    <property type="protein sequence ID" value="PAA49429.1"/>
    <property type="molecule type" value="Genomic_DNA"/>
</dbReference>
<dbReference type="STRING" id="282301.A0A267EYB0"/>
<dbReference type="EMBL" id="NIVC01001607">
    <property type="protein sequence ID" value="PAA65917.1"/>
    <property type="molecule type" value="Genomic_DNA"/>
</dbReference>
<dbReference type="PANTHER" id="PTHR21043:SF0">
    <property type="entry name" value="MITOCHONDRIAL ASSEMBLY OF RIBOSOMAL LARGE SUBUNIT PROTEIN 1"/>
    <property type="match status" value="1"/>
</dbReference>
<dbReference type="GO" id="GO:0090071">
    <property type="term" value="P:negative regulation of ribosome biogenesis"/>
    <property type="evidence" value="ECO:0007669"/>
    <property type="project" value="TreeGrafter"/>
</dbReference>
<evidence type="ECO:0000256" key="2">
    <source>
        <dbReference type="SAM" id="MobiDB-lite"/>
    </source>
</evidence>
<gene>
    <name evidence="4" type="ORF">BOX15_Mlig004559g1</name>
    <name evidence="3" type="ORF">BOX15_Mlig004559g3</name>
</gene>
<accession>A0A267EYB0</accession>
<comment type="similarity">
    <text evidence="1">Belongs to the Iojap/RsfS family.</text>
</comment>
<evidence type="ECO:0000256" key="1">
    <source>
        <dbReference type="ARBA" id="ARBA00010574"/>
    </source>
</evidence>
<name>A0A267EYB0_9PLAT</name>
<dbReference type="AlphaFoldDB" id="A0A267EYB0"/>